<feature type="compositionally biased region" description="Gly residues" evidence="1">
    <location>
        <begin position="14"/>
        <end position="33"/>
    </location>
</feature>
<feature type="compositionally biased region" description="Polar residues" evidence="1">
    <location>
        <begin position="1"/>
        <end position="12"/>
    </location>
</feature>
<proteinExistence type="predicted"/>
<keyword evidence="3" id="KW-1185">Reference proteome</keyword>
<dbReference type="Proteomes" id="UP001329825">
    <property type="component" value="Chromosome 1"/>
</dbReference>
<feature type="compositionally biased region" description="Low complexity" evidence="1">
    <location>
        <begin position="38"/>
        <end position="48"/>
    </location>
</feature>
<evidence type="ECO:0000313" key="3">
    <source>
        <dbReference type="Proteomes" id="UP001329825"/>
    </source>
</evidence>
<gene>
    <name evidence="2" type="ORF">IL334_001077</name>
</gene>
<sequence>MSHQYQQAQYSDNAGGGGGGYGNSYGNNYGGGYSDEPQGGNYANNNYGGQTGGGNCKHTSRVLYLDQR</sequence>
<dbReference type="GeneID" id="87953208"/>
<accession>A0ABZ1CQX7</accession>
<name>A0ABZ1CQX7_9TREE</name>
<feature type="region of interest" description="Disordered" evidence="1">
    <location>
        <begin position="1"/>
        <end position="68"/>
    </location>
</feature>
<organism evidence="2 3">
    <name type="scientific">Kwoniella shivajii</name>
    <dbReference type="NCBI Taxonomy" id="564305"/>
    <lineage>
        <taxon>Eukaryota</taxon>
        <taxon>Fungi</taxon>
        <taxon>Dikarya</taxon>
        <taxon>Basidiomycota</taxon>
        <taxon>Agaricomycotina</taxon>
        <taxon>Tremellomycetes</taxon>
        <taxon>Tremellales</taxon>
        <taxon>Cryptococcaceae</taxon>
        <taxon>Kwoniella</taxon>
    </lineage>
</organism>
<evidence type="ECO:0000256" key="1">
    <source>
        <dbReference type="SAM" id="MobiDB-lite"/>
    </source>
</evidence>
<evidence type="ECO:0000313" key="2">
    <source>
        <dbReference type="EMBL" id="WRT64148.1"/>
    </source>
</evidence>
<dbReference type="EMBL" id="CP141881">
    <property type="protein sequence ID" value="WRT64148.1"/>
    <property type="molecule type" value="Genomic_DNA"/>
</dbReference>
<dbReference type="RefSeq" id="XP_062788888.1">
    <property type="nucleotide sequence ID" value="XM_062932837.1"/>
</dbReference>
<protein>
    <submittedName>
        <fullName evidence="2">Uncharacterized protein</fullName>
    </submittedName>
</protein>
<reference evidence="2 3" key="1">
    <citation type="submission" date="2024-01" db="EMBL/GenBank/DDBJ databases">
        <title>Comparative genomics of Cryptococcus and Kwoniella reveals pathogenesis evolution and contrasting modes of karyotype evolution via chromosome fusion or intercentromeric recombination.</title>
        <authorList>
            <person name="Coelho M.A."/>
            <person name="David-Palma M."/>
            <person name="Shea T."/>
            <person name="Bowers K."/>
            <person name="McGinley-Smith S."/>
            <person name="Mohammad A.W."/>
            <person name="Gnirke A."/>
            <person name="Yurkov A.M."/>
            <person name="Nowrousian M."/>
            <person name="Sun S."/>
            <person name="Cuomo C.A."/>
            <person name="Heitman J."/>
        </authorList>
    </citation>
    <scope>NUCLEOTIDE SEQUENCE [LARGE SCALE GENOMIC DNA]</scope>
    <source>
        <strain evidence="2">CBS 11374</strain>
    </source>
</reference>